<dbReference type="AlphaFoldDB" id="A0A1U8AIL1"/>
<accession>A0A1U8AIL1</accession>
<evidence type="ECO:0000313" key="1">
    <source>
        <dbReference type="Proteomes" id="UP000189703"/>
    </source>
</evidence>
<organism evidence="1 2">
    <name type="scientific">Nelumbo nucifera</name>
    <name type="common">Sacred lotus</name>
    <dbReference type="NCBI Taxonomy" id="4432"/>
    <lineage>
        <taxon>Eukaryota</taxon>
        <taxon>Viridiplantae</taxon>
        <taxon>Streptophyta</taxon>
        <taxon>Embryophyta</taxon>
        <taxon>Tracheophyta</taxon>
        <taxon>Spermatophyta</taxon>
        <taxon>Magnoliopsida</taxon>
        <taxon>Proteales</taxon>
        <taxon>Nelumbonaceae</taxon>
        <taxon>Nelumbo</taxon>
    </lineage>
</organism>
<reference evidence="2" key="1">
    <citation type="submission" date="2025-08" db="UniProtKB">
        <authorList>
            <consortium name="RefSeq"/>
        </authorList>
    </citation>
    <scope>IDENTIFICATION</scope>
</reference>
<sequence>METMDSISPSFSTTRGFLFSPCACACLRTTTVMKSSLTPTIGMLNFRLQGDQGHLRSSIVEFFSLDLCLKIQQRYGWRNCKDMAGETGGSGIHIKKNGLHDTLVQASSSHRLCAITHTSSSTIHIATIYIYTLKSEITALLRGLKIIHSLKLGWSNMMVEGDCKVVLCWMEMKKEGPWLLQVSNRLFCKNFQSVHLL</sequence>
<evidence type="ECO:0000313" key="2">
    <source>
        <dbReference type="RefSeq" id="XP_010265704.1"/>
    </source>
</evidence>
<name>A0A1U8AIL1_NELNU</name>
<dbReference type="RefSeq" id="XP_010265704.1">
    <property type="nucleotide sequence ID" value="XM_010267402.2"/>
</dbReference>
<protein>
    <submittedName>
        <fullName evidence="2">Uncharacterized protein LOC104603383</fullName>
    </submittedName>
</protein>
<keyword evidence="1" id="KW-1185">Reference proteome</keyword>
<dbReference type="Proteomes" id="UP000189703">
    <property type="component" value="Unplaced"/>
</dbReference>
<dbReference type="GeneID" id="104603383"/>
<proteinExistence type="predicted"/>
<gene>
    <name evidence="2" type="primary">LOC104603383</name>
</gene>
<dbReference type="KEGG" id="nnu:104603383"/>